<dbReference type="GO" id="GO:0005615">
    <property type="term" value="C:extracellular space"/>
    <property type="evidence" value="ECO:0007669"/>
    <property type="project" value="TreeGrafter"/>
</dbReference>
<reference evidence="3" key="1">
    <citation type="journal article" date="2023" name="G3 (Bethesda)">
        <title>Whole genome assembly and annotation of the endangered Caribbean coral Acropora cervicornis.</title>
        <authorList>
            <person name="Selwyn J.D."/>
            <person name="Vollmer S.V."/>
        </authorList>
    </citation>
    <scope>NUCLEOTIDE SEQUENCE</scope>
    <source>
        <strain evidence="3">K2</strain>
    </source>
</reference>
<comment type="caution">
    <text evidence="3">The sequence shown here is derived from an EMBL/GenBank/DDBJ whole genome shotgun (WGS) entry which is preliminary data.</text>
</comment>
<evidence type="ECO:0000256" key="1">
    <source>
        <dbReference type="ARBA" id="ARBA00023157"/>
    </source>
</evidence>
<dbReference type="Proteomes" id="UP001249851">
    <property type="component" value="Unassembled WGS sequence"/>
</dbReference>
<organism evidence="3 4">
    <name type="scientific">Acropora cervicornis</name>
    <name type="common">Staghorn coral</name>
    <dbReference type="NCBI Taxonomy" id="6130"/>
    <lineage>
        <taxon>Eukaryota</taxon>
        <taxon>Metazoa</taxon>
        <taxon>Cnidaria</taxon>
        <taxon>Anthozoa</taxon>
        <taxon>Hexacorallia</taxon>
        <taxon>Scleractinia</taxon>
        <taxon>Astrocoeniina</taxon>
        <taxon>Acroporidae</taxon>
        <taxon>Acropora</taxon>
    </lineage>
</organism>
<dbReference type="InterPro" id="IPR036056">
    <property type="entry name" value="Fibrinogen-like_C"/>
</dbReference>
<accession>A0AAD9QSM9</accession>
<gene>
    <name evidence="3" type="ORF">P5673_009326</name>
</gene>
<sequence>MGFCVRHIAVLSATFFFLVQSQPSNFSKHNEIHRARSQIDSLIYKLTLDLNTFIQKKNLAHATEKEAQRLARIAQEEIAVLTPVQHVLEKLAKNTYSGYLCSTTRSGKIKVRIEAKGSLLPKHYTIAIPVNHRELIDRGLTRENGNDLQVYYHDNGQRPVQVDRVIKGLGTKSANVLFRLQTSISAYTVDSSSYSLVIGEAVRSSAMDDPSKVYAFYDDFSSSAIKKEWVKVWGQWSVQNGRLLGNTMKSKDVNNDIVEIGVYLKSGFHWKDVEYRVIGNRFWQWANGKLVHNNFKVEKQWDILNGTIGLGCHRSPHNCKTLYDNIRVTLLVATAPNVTLGKLQAFFPIKSALLGHQKLPADSCKQIHDASVLNNKPRAKNGVYWIKIDLQGSAAVQTYCDMENGGWTLVGKISGRVGNIYNKWLVSNHNIAELKASNITKRNQFACLDARSLAVEEASTVLLSSGDKMNGLGSKWVMWRLPGDREKASFWDHSVGSSSVKAAVQTPVMVYAWNGQKKNCYQNKFGIMPYGAHGGSYPYASYSTAGNTAKNDNCMAVGVMKKHSTAHGWSQNGYGFDSASSDSDWPNRSNYNQSPNVVVWLK</sequence>
<dbReference type="SUPFAM" id="SSF56496">
    <property type="entry name" value="Fibrinogen C-terminal domain-like"/>
    <property type="match status" value="1"/>
</dbReference>
<feature type="signal peptide" evidence="2">
    <location>
        <begin position="1"/>
        <end position="21"/>
    </location>
</feature>
<dbReference type="PANTHER" id="PTHR16146">
    <property type="entry name" value="INTELECTIN"/>
    <property type="match status" value="1"/>
</dbReference>
<evidence type="ECO:0000256" key="2">
    <source>
        <dbReference type="SAM" id="SignalP"/>
    </source>
</evidence>
<dbReference type="NCBIfam" id="NF040941">
    <property type="entry name" value="GGGWT_bact"/>
    <property type="match status" value="1"/>
</dbReference>
<keyword evidence="4" id="KW-1185">Reference proteome</keyword>
<dbReference type="AlphaFoldDB" id="A0AAD9QSM9"/>
<evidence type="ECO:0000313" key="3">
    <source>
        <dbReference type="EMBL" id="KAK2566663.1"/>
    </source>
</evidence>
<dbReference type="Gene3D" id="2.60.120.1000">
    <property type="match status" value="1"/>
</dbReference>
<evidence type="ECO:0008006" key="5">
    <source>
        <dbReference type="Google" id="ProtNLM"/>
    </source>
</evidence>
<dbReference type="PANTHER" id="PTHR16146:SF46">
    <property type="entry name" value="INTELECTIN-1A-RELATED"/>
    <property type="match status" value="1"/>
</dbReference>
<protein>
    <recommendedName>
        <fullName evidence="5">Fibrinogen C-terminal domain-containing protein</fullName>
    </recommendedName>
</protein>
<name>A0AAD9QSM9_ACRCE</name>
<dbReference type="GO" id="GO:0070492">
    <property type="term" value="F:oligosaccharide binding"/>
    <property type="evidence" value="ECO:0007669"/>
    <property type="project" value="TreeGrafter"/>
</dbReference>
<feature type="chain" id="PRO_5042103298" description="Fibrinogen C-terminal domain-containing protein" evidence="2">
    <location>
        <begin position="22"/>
        <end position="602"/>
    </location>
</feature>
<keyword evidence="2" id="KW-0732">Signal</keyword>
<proteinExistence type="predicted"/>
<evidence type="ECO:0000313" key="4">
    <source>
        <dbReference type="Proteomes" id="UP001249851"/>
    </source>
</evidence>
<reference evidence="3" key="2">
    <citation type="journal article" date="2023" name="Science">
        <title>Genomic signatures of disease resistance in endangered staghorn corals.</title>
        <authorList>
            <person name="Vollmer S.V."/>
            <person name="Selwyn J.D."/>
            <person name="Despard B.A."/>
            <person name="Roesel C.L."/>
        </authorList>
    </citation>
    <scope>NUCLEOTIDE SEQUENCE</scope>
    <source>
        <strain evidence="3">K2</strain>
    </source>
</reference>
<dbReference type="EMBL" id="JARQWQ010000016">
    <property type="protein sequence ID" value="KAK2566663.1"/>
    <property type="molecule type" value="Genomic_DNA"/>
</dbReference>
<keyword evidence="1" id="KW-1015">Disulfide bond</keyword>